<dbReference type="AlphaFoldDB" id="A0A2G9GIL9"/>
<dbReference type="Gene3D" id="1.25.70.10">
    <property type="entry name" value="Transcription termination factor 3, mitochondrial"/>
    <property type="match status" value="1"/>
</dbReference>
<dbReference type="Proteomes" id="UP000231279">
    <property type="component" value="Unassembled WGS sequence"/>
</dbReference>
<dbReference type="GO" id="GO:0003676">
    <property type="term" value="F:nucleic acid binding"/>
    <property type="evidence" value="ECO:0007669"/>
    <property type="project" value="InterPro"/>
</dbReference>
<organism evidence="4 5">
    <name type="scientific">Handroanthus impetiginosus</name>
    <dbReference type="NCBI Taxonomy" id="429701"/>
    <lineage>
        <taxon>Eukaryota</taxon>
        <taxon>Viridiplantae</taxon>
        <taxon>Streptophyta</taxon>
        <taxon>Embryophyta</taxon>
        <taxon>Tracheophyta</taxon>
        <taxon>Spermatophyta</taxon>
        <taxon>Magnoliopsida</taxon>
        <taxon>eudicotyledons</taxon>
        <taxon>Gunneridae</taxon>
        <taxon>Pentapetalae</taxon>
        <taxon>asterids</taxon>
        <taxon>lamiids</taxon>
        <taxon>Lamiales</taxon>
        <taxon>Bignoniaceae</taxon>
        <taxon>Crescentiina</taxon>
        <taxon>Tabebuia alliance</taxon>
        <taxon>Handroanthus</taxon>
    </lineage>
</organism>
<keyword evidence="2" id="KW-0804">Transcription</keyword>
<evidence type="ECO:0000313" key="5">
    <source>
        <dbReference type="Proteomes" id="UP000231279"/>
    </source>
</evidence>
<protein>
    <recommendedName>
        <fullName evidence="6">Mitochondrial transcription termination factor, mTERF</fullName>
    </recommendedName>
</protein>
<dbReference type="InterPro" id="IPR003690">
    <property type="entry name" value="MTERF"/>
</dbReference>
<dbReference type="Pfam" id="PF02536">
    <property type="entry name" value="mTERF"/>
    <property type="match status" value="1"/>
</dbReference>
<dbReference type="PANTHER" id="PTHR13068:SF166">
    <property type="entry name" value="TRANSCRIPTION TERMINATION FACTOR MTERF15, MITOCHONDRIAL-LIKE"/>
    <property type="match status" value="1"/>
</dbReference>
<evidence type="ECO:0000313" key="4">
    <source>
        <dbReference type="EMBL" id="PIN05042.1"/>
    </source>
</evidence>
<keyword evidence="2" id="KW-0806">Transcription termination</keyword>
<evidence type="ECO:0008006" key="6">
    <source>
        <dbReference type="Google" id="ProtNLM"/>
    </source>
</evidence>
<dbReference type="SMART" id="SM00733">
    <property type="entry name" value="Mterf"/>
    <property type="match status" value="3"/>
</dbReference>
<dbReference type="STRING" id="429701.A0A2G9GIL9"/>
<keyword evidence="3" id="KW-0809">Transit peptide</keyword>
<keyword evidence="2" id="KW-0805">Transcription regulation</keyword>
<keyword evidence="5" id="KW-1185">Reference proteome</keyword>
<proteinExistence type="inferred from homology"/>
<dbReference type="EMBL" id="NKXS01004926">
    <property type="protein sequence ID" value="PIN05042.1"/>
    <property type="molecule type" value="Genomic_DNA"/>
</dbReference>
<evidence type="ECO:0000256" key="2">
    <source>
        <dbReference type="ARBA" id="ARBA00022472"/>
    </source>
</evidence>
<comment type="caution">
    <text evidence="4">The sequence shown here is derived from an EMBL/GenBank/DDBJ whole genome shotgun (WGS) entry which is preliminary data.</text>
</comment>
<dbReference type="FunFam" id="1.25.70.10:FF:000001">
    <property type="entry name" value="Mitochondrial transcription termination factor-like"/>
    <property type="match status" value="1"/>
</dbReference>
<name>A0A2G9GIL9_9LAMI</name>
<sequence>MANQPSIMLIGTEKLASYIDRAAEMGFDRSKVTFIQAIQVFAGMSESTLKRKMEVYGRCGWSESDIYSAFSKYPFCMKFSEKKIMATMDFFVSDCGCEPAAIARNPALLALNLDRRMKPRYLVARVLKEKGLLTKNISLLNIMSKSEEKFLKRYVVYYEEDVPELLDIYIGKLSISEMGFRQQVISK</sequence>
<evidence type="ECO:0000256" key="3">
    <source>
        <dbReference type="ARBA" id="ARBA00022946"/>
    </source>
</evidence>
<dbReference type="InterPro" id="IPR038538">
    <property type="entry name" value="MTERF_sf"/>
</dbReference>
<dbReference type="OrthoDB" id="905822at2759"/>
<reference evidence="5" key="1">
    <citation type="journal article" date="2018" name="Gigascience">
        <title>Genome assembly of the Pink Ipe (Handroanthus impetiginosus, Bignoniaceae), a highly valued, ecologically keystone Neotropical timber forest tree.</title>
        <authorList>
            <person name="Silva-Junior O.B."/>
            <person name="Grattapaglia D."/>
            <person name="Novaes E."/>
            <person name="Collevatti R.G."/>
        </authorList>
    </citation>
    <scope>NUCLEOTIDE SEQUENCE [LARGE SCALE GENOMIC DNA]</scope>
    <source>
        <strain evidence="5">cv. UFG-1</strain>
    </source>
</reference>
<dbReference type="GO" id="GO:0006353">
    <property type="term" value="P:DNA-templated transcription termination"/>
    <property type="evidence" value="ECO:0007669"/>
    <property type="project" value="UniProtKB-KW"/>
</dbReference>
<gene>
    <name evidence="4" type="ORF">CDL12_22417</name>
</gene>
<comment type="similarity">
    <text evidence="1">Belongs to the mTERF family.</text>
</comment>
<accession>A0A2G9GIL9</accession>
<dbReference type="PANTHER" id="PTHR13068">
    <property type="entry name" value="CGI-12 PROTEIN-RELATED"/>
    <property type="match status" value="1"/>
</dbReference>
<evidence type="ECO:0000256" key="1">
    <source>
        <dbReference type="ARBA" id="ARBA00007692"/>
    </source>
</evidence>